<dbReference type="AlphaFoldDB" id="A0AAW1UNN9"/>
<dbReference type="EMBL" id="JARQZJ010000095">
    <property type="protein sequence ID" value="KAK9885221.1"/>
    <property type="molecule type" value="Genomic_DNA"/>
</dbReference>
<proteinExistence type="predicted"/>
<accession>A0AAW1UNN9</accession>
<evidence type="ECO:0000313" key="2">
    <source>
        <dbReference type="Proteomes" id="UP001431783"/>
    </source>
</evidence>
<name>A0AAW1UNN9_9CUCU</name>
<protein>
    <submittedName>
        <fullName evidence="1">Uncharacterized protein</fullName>
    </submittedName>
</protein>
<evidence type="ECO:0000313" key="1">
    <source>
        <dbReference type="EMBL" id="KAK9885221.1"/>
    </source>
</evidence>
<reference evidence="1 2" key="1">
    <citation type="submission" date="2023-03" db="EMBL/GenBank/DDBJ databases">
        <title>Genome insight into feeding habits of ladybird beetles.</title>
        <authorList>
            <person name="Li H.-S."/>
            <person name="Huang Y.-H."/>
            <person name="Pang H."/>
        </authorList>
    </citation>
    <scope>NUCLEOTIDE SEQUENCE [LARGE SCALE GENOMIC DNA]</scope>
    <source>
        <strain evidence="1">SYSU_2023b</strain>
        <tissue evidence="1">Whole body</tissue>
    </source>
</reference>
<comment type="caution">
    <text evidence="1">The sequence shown here is derived from an EMBL/GenBank/DDBJ whole genome shotgun (WGS) entry which is preliminary data.</text>
</comment>
<organism evidence="1 2">
    <name type="scientific">Henosepilachna vigintioctopunctata</name>
    <dbReference type="NCBI Taxonomy" id="420089"/>
    <lineage>
        <taxon>Eukaryota</taxon>
        <taxon>Metazoa</taxon>
        <taxon>Ecdysozoa</taxon>
        <taxon>Arthropoda</taxon>
        <taxon>Hexapoda</taxon>
        <taxon>Insecta</taxon>
        <taxon>Pterygota</taxon>
        <taxon>Neoptera</taxon>
        <taxon>Endopterygota</taxon>
        <taxon>Coleoptera</taxon>
        <taxon>Polyphaga</taxon>
        <taxon>Cucujiformia</taxon>
        <taxon>Coccinelloidea</taxon>
        <taxon>Coccinellidae</taxon>
        <taxon>Epilachninae</taxon>
        <taxon>Epilachnini</taxon>
        <taxon>Henosepilachna</taxon>
    </lineage>
</organism>
<gene>
    <name evidence="1" type="ORF">WA026_010725</name>
</gene>
<sequence length="252" mass="29020">MRTVLTKCAKSGKMDPRRKNLFSLNCVDINCQWKNICNLNFDQDDSDIAWSSCSSDIVESSYSPNWFDDNDFIPGTDLEPLVLSNYYDITEVLVQKTPLEVTTVYADPNIVALDHDYCLPKTRISDNLFPRKKGRKTRRYSYLYKNDKTMYTIYIKIVKKETRFSGTVGKNAHSNKISKLPICQEIDEWLNLSTLSDEEVFASSVYQELLAMANSFQIKHSLSQEAPKTVYADPRIVALDHDYCAIPNRKNH</sequence>
<keyword evidence="2" id="KW-1185">Reference proteome</keyword>
<dbReference type="Proteomes" id="UP001431783">
    <property type="component" value="Unassembled WGS sequence"/>
</dbReference>